<evidence type="ECO:0000313" key="4">
    <source>
        <dbReference type="EMBL" id="CAG7644954.1"/>
    </source>
</evidence>
<evidence type="ECO:0000256" key="2">
    <source>
        <dbReference type="ARBA" id="ARBA00023315"/>
    </source>
</evidence>
<feature type="domain" description="N-acetyltransferase" evidence="3">
    <location>
        <begin position="13"/>
        <end position="176"/>
    </location>
</feature>
<dbReference type="EMBL" id="CAJVCE010000009">
    <property type="protein sequence ID" value="CAG7644954.1"/>
    <property type="molecule type" value="Genomic_DNA"/>
</dbReference>
<dbReference type="CDD" id="cd04301">
    <property type="entry name" value="NAT_SF"/>
    <property type="match status" value="1"/>
</dbReference>
<accession>A0ABN7TL40</accession>
<dbReference type="InterPro" id="IPR000182">
    <property type="entry name" value="GNAT_dom"/>
</dbReference>
<evidence type="ECO:0000313" key="5">
    <source>
        <dbReference type="Proteomes" id="UP000730618"/>
    </source>
</evidence>
<protein>
    <recommendedName>
        <fullName evidence="3">N-acetyltransferase domain-containing protein</fullName>
    </recommendedName>
</protein>
<gene>
    <name evidence="4" type="ORF">PAECIP111802_03392</name>
</gene>
<evidence type="ECO:0000256" key="1">
    <source>
        <dbReference type="ARBA" id="ARBA00022679"/>
    </source>
</evidence>
<dbReference type="Pfam" id="PF00583">
    <property type="entry name" value="Acetyltransf_1"/>
    <property type="match status" value="1"/>
</dbReference>
<dbReference type="PANTHER" id="PTHR43877">
    <property type="entry name" value="AMINOALKYLPHOSPHONATE N-ACETYLTRANSFERASE-RELATED-RELATED"/>
    <property type="match status" value="1"/>
</dbReference>
<organism evidence="4 5">
    <name type="scientific">Paenibacillus allorhizosphaerae</name>
    <dbReference type="NCBI Taxonomy" id="2849866"/>
    <lineage>
        <taxon>Bacteria</taxon>
        <taxon>Bacillati</taxon>
        <taxon>Bacillota</taxon>
        <taxon>Bacilli</taxon>
        <taxon>Bacillales</taxon>
        <taxon>Paenibacillaceae</taxon>
        <taxon>Paenibacillus</taxon>
    </lineage>
</organism>
<dbReference type="InterPro" id="IPR050832">
    <property type="entry name" value="Bact_Acetyltransf"/>
</dbReference>
<name>A0ABN7TL40_9BACL</name>
<dbReference type="RefSeq" id="WP_218099710.1">
    <property type="nucleotide sequence ID" value="NZ_CAJVCE010000009.1"/>
</dbReference>
<keyword evidence="5" id="KW-1185">Reference proteome</keyword>
<dbReference type="Proteomes" id="UP000730618">
    <property type="component" value="Unassembled WGS sequence"/>
</dbReference>
<proteinExistence type="predicted"/>
<sequence length="176" mass="20221">MISIFPMKLEDSYRIRDIDRSEIIERVYRCHEGVLEATAAGHLCPNWSEDDYREMISRYENELANGGTAFGAFDGERLVGFGVLAHQFRGNDKSQLQLDLMYVTREYRRQGIGRRLLEALSQAAIAQGAKSLYISSTETESAVRFYTSCGSMLTREVDKELFEKEPYDIHMVRKLC</sequence>
<reference evidence="4 5" key="1">
    <citation type="submission" date="2021-06" db="EMBL/GenBank/DDBJ databases">
        <authorList>
            <person name="Criscuolo A."/>
        </authorList>
    </citation>
    <scope>NUCLEOTIDE SEQUENCE [LARGE SCALE GENOMIC DNA]</scope>
    <source>
        <strain evidence="5">CIP 111802</strain>
    </source>
</reference>
<comment type="caution">
    <text evidence="4">The sequence shown here is derived from an EMBL/GenBank/DDBJ whole genome shotgun (WGS) entry which is preliminary data.</text>
</comment>
<keyword evidence="2" id="KW-0012">Acyltransferase</keyword>
<keyword evidence="1" id="KW-0808">Transferase</keyword>
<dbReference type="PROSITE" id="PS51186">
    <property type="entry name" value="GNAT"/>
    <property type="match status" value="1"/>
</dbReference>
<evidence type="ECO:0000259" key="3">
    <source>
        <dbReference type="PROSITE" id="PS51186"/>
    </source>
</evidence>